<protein>
    <recommendedName>
        <fullName evidence="3">DUF268 domain-containing protein</fullName>
    </recommendedName>
</protein>
<name>A0A2M7W2V3_9BACT</name>
<dbReference type="AlphaFoldDB" id="A0A2M7W2V3"/>
<dbReference type="InterPro" id="IPR029063">
    <property type="entry name" value="SAM-dependent_MTases_sf"/>
</dbReference>
<dbReference type="Pfam" id="PF03269">
    <property type="entry name" value="DUF268"/>
    <property type="match status" value="1"/>
</dbReference>
<organism evidence="1 2">
    <name type="scientific">Candidatus Dojkabacteria bacterium CG_4_10_14_0_2_um_filter_Dojkabacteria_WS6_41_15</name>
    <dbReference type="NCBI Taxonomy" id="2014249"/>
    <lineage>
        <taxon>Bacteria</taxon>
        <taxon>Candidatus Dojkabacteria</taxon>
    </lineage>
</organism>
<dbReference type="Proteomes" id="UP000228952">
    <property type="component" value="Unassembled WGS sequence"/>
</dbReference>
<proteinExistence type="predicted"/>
<gene>
    <name evidence="1" type="ORF">COX64_00915</name>
</gene>
<comment type="caution">
    <text evidence="1">The sequence shown here is derived from an EMBL/GenBank/DDBJ whole genome shotgun (WGS) entry which is preliminary data.</text>
</comment>
<evidence type="ECO:0008006" key="3">
    <source>
        <dbReference type="Google" id="ProtNLM"/>
    </source>
</evidence>
<dbReference type="EMBL" id="PFQB01000021">
    <property type="protein sequence ID" value="PJA15258.1"/>
    <property type="molecule type" value="Genomic_DNA"/>
</dbReference>
<sequence>MSGAYFHQDLLVARRIFENKPLKHVDIGSRIDGFVAHVAVFRSIEVLDIRNQTDTVKNIKFRQADLLNLPSDKINYTDSISSLHAIEHFGLGRYGDSLSYDGHIKGINNITQILKRGGKFYFSTPIGRQRIEFNAHRVFSVRHLLDLLTSQYTIDHFSYVSDAGELFENVALDEQGIVSNFGCSYGCGIWELTKK</sequence>
<reference evidence="2" key="1">
    <citation type="submission" date="2017-09" db="EMBL/GenBank/DDBJ databases">
        <title>Depth-based differentiation of microbial function through sediment-hosted aquifers and enrichment of novel symbionts in the deep terrestrial subsurface.</title>
        <authorList>
            <person name="Probst A.J."/>
            <person name="Ladd B."/>
            <person name="Jarett J.K."/>
            <person name="Geller-Mcgrath D.E."/>
            <person name="Sieber C.M.K."/>
            <person name="Emerson J.B."/>
            <person name="Anantharaman K."/>
            <person name="Thomas B.C."/>
            <person name="Malmstrom R."/>
            <person name="Stieglmeier M."/>
            <person name="Klingl A."/>
            <person name="Woyke T."/>
            <person name="Ryan C.M."/>
            <person name="Banfield J.F."/>
        </authorList>
    </citation>
    <scope>NUCLEOTIDE SEQUENCE [LARGE SCALE GENOMIC DNA]</scope>
</reference>
<accession>A0A2M7W2V3</accession>
<dbReference type="Gene3D" id="3.40.50.150">
    <property type="entry name" value="Vaccinia Virus protein VP39"/>
    <property type="match status" value="1"/>
</dbReference>
<dbReference type="InterPro" id="IPR004951">
    <property type="entry name" value="DUF268_CAE_spp"/>
</dbReference>
<evidence type="ECO:0000313" key="2">
    <source>
        <dbReference type="Proteomes" id="UP000228952"/>
    </source>
</evidence>
<evidence type="ECO:0000313" key="1">
    <source>
        <dbReference type="EMBL" id="PJA15258.1"/>
    </source>
</evidence>
<dbReference type="SUPFAM" id="SSF53335">
    <property type="entry name" value="S-adenosyl-L-methionine-dependent methyltransferases"/>
    <property type="match status" value="1"/>
</dbReference>